<feature type="domain" description="Na+/H+ antiporter NhaC-like C-terminal" evidence="7">
    <location>
        <begin position="183"/>
        <end position="451"/>
    </location>
</feature>
<evidence type="ECO:0000256" key="6">
    <source>
        <dbReference type="SAM" id="Phobius"/>
    </source>
</evidence>
<keyword evidence="9" id="KW-1185">Reference proteome</keyword>
<evidence type="ECO:0000259" key="7">
    <source>
        <dbReference type="Pfam" id="PF03553"/>
    </source>
</evidence>
<evidence type="ECO:0000313" key="9">
    <source>
        <dbReference type="Proteomes" id="UP001524502"/>
    </source>
</evidence>
<keyword evidence="5 6" id="KW-0472">Membrane</keyword>
<protein>
    <submittedName>
        <fullName evidence="8">Sodium:proton antiporter</fullName>
    </submittedName>
</protein>
<keyword evidence="4 6" id="KW-1133">Transmembrane helix</keyword>
<evidence type="ECO:0000313" key="8">
    <source>
        <dbReference type="EMBL" id="MCQ4638010.1"/>
    </source>
</evidence>
<feature type="transmembrane region" description="Helical" evidence="6">
    <location>
        <begin position="259"/>
        <end position="290"/>
    </location>
</feature>
<keyword evidence="2" id="KW-1003">Cell membrane</keyword>
<feature type="transmembrane region" description="Helical" evidence="6">
    <location>
        <begin position="352"/>
        <end position="378"/>
    </location>
</feature>
<dbReference type="EMBL" id="JANFXK010000019">
    <property type="protein sequence ID" value="MCQ4638010.1"/>
    <property type="molecule type" value="Genomic_DNA"/>
</dbReference>
<evidence type="ECO:0000256" key="1">
    <source>
        <dbReference type="ARBA" id="ARBA00004651"/>
    </source>
</evidence>
<feature type="transmembrane region" description="Helical" evidence="6">
    <location>
        <begin position="29"/>
        <end position="50"/>
    </location>
</feature>
<feature type="transmembrane region" description="Helical" evidence="6">
    <location>
        <begin position="103"/>
        <end position="121"/>
    </location>
</feature>
<dbReference type="PANTHER" id="PTHR43478">
    <property type="entry name" value="NA+/H+ ANTIPORTER-RELATED"/>
    <property type="match status" value="1"/>
</dbReference>
<feature type="transmembrane region" description="Helical" evidence="6">
    <location>
        <begin position="311"/>
        <end position="332"/>
    </location>
</feature>
<feature type="transmembrane region" description="Helical" evidence="6">
    <location>
        <begin position="62"/>
        <end position="82"/>
    </location>
</feature>
<accession>A0ABT1RS31</accession>
<dbReference type="Proteomes" id="UP001524502">
    <property type="component" value="Unassembled WGS sequence"/>
</dbReference>
<dbReference type="RefSeq" id="WP_256133202.1">
    <property type="nucleotide sequence ID" value="NZ_JANFXK010000019.1"/>
</dbReference>
<keyword evidence="3 6" id="KW-0812">Transmembrane</keyword>
<feature type="transmembrane region" description="Helical" evidence="6">
    <location>
        <begin position="6"/>
        <end position="22"/>
    </location>
</feature>
<organism evidence="8 9">
    <name type="scientific">Anaerovorax odorimutans</name>
    <dbReference type="NCBI Taxonomy" id="109327"/>
    <lineage>
        <taxon>Bacteria</taxon>
        <taxon>Bacillati</taxon>
        <taxon>Bacillota</taxon>
        <taxon>Clostridia</taxon>
        <taxon>Peptostreptococcales</taxon>
        <taxon>Anaerovoracaceae</taxon>
        <taxon>Anaerovorax</taxon>
    </lineage>
</organism>
<name>A0ABT1RS31_9FIRM</name>
<evidence type="ECO:0000256" key="3">
    <source>
        <dbReference type="ARBA" id="ARBA00022692"/>
    </source>
</evidence>
<feature type="transmembrane region" description="Helical" evidence="6">
    <location>
        <begin position="192"/>
        <end position="211"/>
    </location>
</feature>
<dbReference type="Pfam" id="PF03553">
    <property type="entry name" value="Na_H_antiporter"/>
    <property type="match status" value="1"/>
</dbReference>
<evidence type="ECO:0000256" key="2">
    <source>
        <dbReference type="ARBA" id="ARBA00022475"/>
    </source>
</evidence>
<gene>
    <name evidence="8" type="ORF">NE619_14835</name>
</gene>
<comment type="subcellular location">
    <subcellularLocation>
        <location evidence="1">Cell membrane</location>
        <topology evidence="1">Multi-pass membrane protein</topology>
    </subcellularLocation>
</comment>
<dbReference type="InterPro" id="IPR018461">
    <property type="entry name" value="Na/H_Antiport_NhaC-like_C"/>
</dbReference>
<dbReference type="PANTHER" id="PTHR43478:SF1">
    <property type="entry name" value="NA+_H+ ANTIPORTER NHAC-LIKE C-TERMINAL DOMAIN-CONTAINING PROTEIN"/>
    <property type="match status" value="1"/>
</dbReference>
<reference evidence="8 9" key="1">
    <citation type="submission" date="2022-06" db="EMBL/GenBank/DDBJ databases">
        <title>Isolation of gut microbiota from human fecal samples.</title>
        <authorList>
            <person name="Pamer E.G."/>
            <person name="Barat B."/>
            <person name="Waligurski E."/>
            <person name="Medina S."/>
            <person name="Paddock L."/>
            <person name="Mostad J."/>
        </authorList>
    </citation>
    <scope>NUCLEOTIDE SEQUENCE [LARGE SCALE GENOMIC DNA]</scope>
    <source>
        <strain evidence="8 9">SL.3.17</strain>
    </source>
</reference>
<evidence type="ECO:0000256" key="4">
    <source>
        <dbReference type="ARBA" id="ARBA00022989"/>
    </source>
</evidence>
<comment type="caution">
    <text evidence="8">The sequence shown here is derived from an EMBL/GenBank/DDBJ whole genome shotgun (WGS) entry which is preliminary data.</text>
</comment>
<feature type="transmembrane region" description="Helical" evidence="6">
    <location>
        <begin position="432"/>
        <end position="453"/>
    </location>
</feature>
<proteinExistence type="predicted"/>
<evidence type="ECO:0000256" key="5">
    <source>
        <dbReference type="ARBA" id="ARBA00023136"/>
    </source>
</evidence>
<sequence>MDNYGIITLLPPILIIVFALITKKTFEALVLGGLVGCVIAYGTGFFGGYLDFLYETMSDTGNIWVILTVGIFGSFIAIMRKAKATSGFTALVLKYSNSEKKSMMISWIMGIIIFVDEYLNVLTIGNVMRSVCDKQKTPREMLAYVIDSTGVPVCMLIPISTQAVYWAGMLAEEKELAYLGSGMDIFIKTIPFSFYAMAATVIVPLVILGVIPKIGPMKKAYQRTLNTGMTYNEGSKKFNLTVEDPDENTSSLWDFFLPMIALIAGTFYFDVDLLHGVIIGTVVASAMYLIRRRITFNEFSEAFISGFADMFLMFAIIISALTLQKVLAAIGMSDFIVNAVAPYMSPALLPAMAFIIVAVLSFVTGSCWGVPAVTLPIIVPLGMAVGADPVLTVAAILSSATFGAHACFYSDATVLSSSAAGIENMDHALTQIPYALIAGGVAIMGFLVTGFIMA</sequence>